<accession>A0A4C2EAE5</accession>
<reference evidence="1 2" key="1">
    <citation type="submission" date="2019-01" db="EMBL/GenBank/DDBJ databases">
        <title>Draft Genome Sequencing of Zygosaccharomyces mellis Ca-7.</title>
        <authorList>
            <person name="Shiwa Y."/>
            <person name="Kanesaki Y."/>
            <person name="Ishige T."/>
            <person name="Mura K."/>
            <person name="Hori T."/>
            <person name="Tamura T."/>
        </authorList>
    </citation>
    <scope>NUCLEOTIDE SEQUENCE [LARGE SCALE GENOMIC DNA]</scope>
    <source>
        <strain evidence="1 2">Ca-7</strain>
    </source>
</reference>
<evidence type="ECO:0000313" key="1">
    <source>
        <dbReference type="EMBL" id="GCE99312.1"/>
    </source>
</evidence>
<organism evidence="1 2">
    <name type="scientific">Zygosaccharomyces mellis</name>
    <dbReference type="NCBI Taxonomy" id="42258"/>
    <lineage>
        <taxon>Eukaryota</taxon>
        <taxon>Fungi</taxon>
        <taxon>Dikarya</taxon>
        <taxon>Ascomycota</taxon>
        <taxon>Saccharomycotina</taxon>
        <taxon>Saccharomycetes</taxon>
        <taxon>Saccharomycetales</taxon>
        <taxon>Saccharomycetaceae</taxon>
        <taxon>Zygosaccharomyces</taxon>
    </lineage>
</organism>
<dbReference type="EMBL" id="BIMX01000009">
    <property type="protein sequence ID" value="GCE99312.1"/>
    <property type="molecule type" value="Genomic_DNA"/>
</dbReference>
<dbReference type="Proteomes" id="UP000301737">
    <property type="component" value="Unassembled WGS sequence"/>
</dbReference>
<sequence length="521" mass="60725">MKIEYRKSGKINMFVDYSGLQRFSAINRCFAHRFIQLLEYEKLDTLRERLKFFKNLEKDQFCVQRLELTDFAHHSDVLDYLFKLALSVKQMKEVFDVIRRCPTTYSIEIFNADKISVDIGDMVAWAGMFLRNTYDTIRKTLCDDIKQSIVDLKPELTNTPFQDWHLLQRYLFYGWYEEVPKFMEPKTNIIIIPMNFPRIFVGNVNKNGFMSATSDITFYTFEVENGDYDSLANFNIYSLVLRPIKNNISTIWKDGDEKDYIGTVWEPTEENDNHGNNIAGNGTIQPNFVNLFHEWDNGCDDELKLNVNTEKVGHPSYTVYHDIERYYPRKYGQDNFSPVSDGGSAESVSNSHSEKDGSLYDIFSPLSSNELPTALTAPNNVPNSPLVQGKDYNSMVTLEVKENSRDYALLPPPQSFLPYYSDFENSSIYNQKQGFRYKLRQLFSSPSFFPSKSRLRSSGAKSSPEFDTIGSWVDFQSSTWNDLSTKKFFRYKMKKWKENYCYYKGVAKQCLEDFHENTSCN</sequence>
<name>A0A4C2EAE5_9SACH</name>
<dbReference type="OrthoDB" id="4065251at2759"/>
<comment type="caution">
    <text evidence="1">The sequence shown here is derived from an EMBL/GenBank/DDBJ whole genome shotgun (WGS) entry which is preliminary data.</text>
</comment>
<keyword evidence="2" id="KW-1185">Reference proteome</keyword>
<proteinExistence type="predicted"/>
<dbReference type="AlphaFoldDB" id="A0A4C2EAE5"/>
<evidence type="ECO:0000313" key="2">
    <source>
        <dbReference type="Proteomes" id="UP000301737"/>
    </source>
</evidence>
<gene>
    <name evidence="1" type="ORF">ZYGM_002978</name>
</gene>
<protein>
    <submittedName>
        <fullName evidence="1">Uncharacterized protein</fullName>
    </submittedName>
</protein>